<dbReference type="SMART" id="SM00947">
    <property type="entry name" value="Pro_CA"/>
    <property type="match status" value="1"/>
</dbReference>
<dbReference type="PANTHER" id="PTHR11002">
    <property type="entry name" value="CARBONIC ANHYDRASE"/>
    <property type="match status" value="1"/>
</dbReference>
<evidence type="ECO:0000256" key="4">
    <source>
        <dbReference type="ARBA" id="ARBA00022833"/>
    </source>
</evidence>
<dbReference type="OMA" id="CGGIWAS"/>
<dbReference type="OrthoDB" id="10248475at2759"/>
<gene>
    <name evidence="9" type="ORF">Kpol_1003p29</name>
</gene>
<dbReference type="SUPFAM" id="SSF53056">
    <property type="entry name" value="beta-carbonic anhydrase, cab"/>
    <property type="match status" value="1"/>
</dbReference>
<sequence>MTRNNSEKEGPFALNLESTLDDILQSNREWSQQMNERAPDLFDKYSSKGQEPHTLLICCSDSRYNENCLNVLPGEVLTMKTIANICNEDLSFLATIEFAVKALKVSRIILMGHTDCGGIKTSMDDHCKGYSSNGCGYLYEYLTEIRELIEEKEKTDVIFKKQTDMAEKARYLSIEHILRQVKKIESNKIVQEAMKGSNLKVYGLLYNVETGLLDNCIDQ</sequence>
<feature type="binding site" evidence="7">
    <location>
        <position position="116"/>
    </location>
    <ligand>
        <name>Zn(2+)</name>
        <dbReference type="ChEBI" id="CHEBI:29105"/>
    </ligand>
</feature>
<dbReference type="AlphaFoldDB" id="A7TLY7"/>
<dbReference type="GO" id="GO:0008270">
    <property type="term" value="F:zinc ion binding"/>
    <property type="evidence" value="ECO:0007669"/>
    <property type="project" value="UniProtKB-UniRule"/>
</dbReference>
<feature type="binding site" evidence="7">
    <location>
        <position position="113"/>
    </location>
    <ligand>
        <name>Zn(2+)</name>
        <dbReference type="ChEBI" id="CHEBI:29105"/>
    </ligand>
</feature>
<dbReference type="EC" id="4.2.1.1" evidence="2 8"/>
<evidence type="ECO:0000256" key="6">
    <source>
        <dbReference type="ARBA" id="ARBA00048348"/>
    </source>
</evidence>
<evidence type="ECO:0000256" key="1">
    <source>
        <dbReference type="ARBA" id="ARBA00006217"/>
    </source>
</evidence>
<comment type="similarity">
    <text evidence="1 8">Belongs to the beta-class carbonic anhydrase family.</text>
</comment>
<evidence type="ECO:0000256" key="7">
    <source>
        <dbReference type="PIRSR" id="PIRSR601765-1"/>
    </source>
</evidence>
<dbReference type="GO" id="GO:0015976">
    <property type="term" value="P:carbon utilization"/>
    <property type="evidence" value="ECO:0007669"/>
    <property type="project" value="InterPro"/>
</dbReference>
<comment type="function">
    <text evidence="8">Reversible hydration of carbon dioxide.</text>
</comment>
<feature type="binding site" evidence="7">
    <location>
        <position position="59"/>
    </location>
    <ligand>
        <name>Zn(2+)</name>
        <dbReference type="ChEBI" id="CHEBI:29105"/>
    </ligand>
</feature>
<dbReference type="PANTHER" id="PTHR11002:SF76">
    <property type="entry name" value="CARBONIC ANHYDRASE"/>
    <property type="match status" value="1"/>
</dbReference>
<dbReference type="GO" id="GO:0071244">
    <property type="term" value="P:cellular response to carbon dioxide"/>
    <property type="evidence" value="ECO:0007669"/>
    <property type="project" value="EnsemblFungi"/>
</dbReference>
<evidence type="ECO:0000256" key="5">
    <source>
        <dbReference type="ARBA" id="ARBA00023239"/>
    </source>
</evidence>
<evidence type="ECO:0000256" key="3">
    <source>
        <dbReference type="ARBA" id="ARBA00022723"/>
    </source>
</evidence>
<dbReference type="GO" id="GO:0005758">
    <property type="term" value="C:mitochondrial intermembrane space"/>
    <property type="evidence" value="ECO:0007669"/>
    <property type="project" value="EnsemblFungi"/>
</dbReference>
<dbReference type="PROSITE" id="PS00705">
    <property type="entry name" value="PROK_CO2_ANHYDRASE_2"/>
    <property type="match status" value="1"/>
</dbReference>
<feature type="binding site" evidence="7">
    <location>
        <position position="61"/>
    </location>
    <ligand>
        <name>Zn(2+)</name>
        <dbReference type="ChEBI" id="CHEBI:29105"/>
    </ligand>
</feature>
<evidence type="ECO:0000256" key="8">
    <source>
        <dbReference type="RuleBase" id="RU003956"/>
    </source>
</evidence>
<dbReference type="Gene3D" id="3.40.1050.10">
    <property type="entry name" value="Carbonic anhydrase"/>
    <property type="match status" value="1"/>
</dbReference>
<evidence type="ECO:0000256" key="2">
    <source>
        <dbReference type="ARBA" id="ARBA00012925"/>
    </source>
</evidence>
<proteinExistence type="inferred from homology"/>
<protein>
    <recommendedName>
        <fullName evidence="2 8">Carbonic anhydrase</fullName>
        <ecNumber evidence="2 8">4.2.1.1</ecNumber>
    </recommendedName>
    <alternativeName>
        <fullName evidence="8">Carbonate dehydratase</fullName>
    </alternativeName>
</protein>
<dbReference type="STRING" id="436907.A7TLY7"/>
<dbReference type="InParanoid" id="A7TLY7"/>
<dbReference type="eggNOG" id="KOG1578">
    <property type="taxonomic scope" value="Eukaryota"/>
</dbReference>
<organism evidence="10">
    <name type="scientific">Vanderwaltozyma polyspora (strain ATCC 22028 / DSM 70294 / BCRC 21397 / CBS 2163 / NBRC 10782 / NRRL Y-8283 / UCD 57-17)</name>
    <name type="common">Kluyveromyces polysporus</name>
    <dbReference type="NCBI Taxonomy" id="436907"/>
    <lineage>
        <taxon>Eukaryota</taxon>
        <taxon>Fungi</taxon>
        <taxon>Dikarya</taxon>
        <taxon>Ascomycota</taxon>
        <taxon>Saccharomycotina</taxon>
        <taxon>Saccharomycetes</taxon>
        <taxon>Saccharomycetales</taxon>
        <taxon>Saccharomycetaceae</taxon>
        <taxon>Vanderwaltozyma</taxon>
    </lineage>
</organism>
<dbReference type="InterPro" id="IPR001765">
    <property type="entry name" value="Carbonic_anhydrase"/>
</dbReference>
<evidence type="ECO:0000313" key="10">
    <source>
        <dbReference type="Proteomes" id="UP000000267"/>
    </source>
</evidence>
<name>A7TLY7_VANPO</name>
<dbReference type="KEGG" id="vpo:Kpol_1003p29"/>
<dbReference type="GO" id="GO:0034599">
    <property type="term" value="P:cellular response to oxidative stress"/>
    <property type="evidence" value="ECO:0007669"/>
    <property type="project" value="EnsemblFungi"/>
</dbReference>
<dbReference type="Proteomes" id="UP000000267">
    <property type="component" value="Unassembled WGS sequence"/>
</dbReference>
<keyword evidence="5 8" id="KW-0456">Lyase</keyword>
<comment type="cofactor">
    <cofactor evidence="7">
        <name>Zn(2+)</name>
        <dbReference type="ChEBI" id="CHEBI:29105"/>
    </cofactor>
    <text evidence="7">Binds 1 zinc ion per subunit.</text>
</comment>
<keyword evidence="10" id="KW-1185">Reference proteome</keyword>
<comment type="catalytic activity">
    <reaction evidence="6 8">
        <text>hydrogencarbonate + H(+) = CO2 + H2O</text>
        <dbReference type="Rhea" id="RHEA:10748"/>
        <dbReference type="ChEBI" id="CHEBI:15377"/>
        <dbReference type="ChEBI" id="CHEBI:15378"/>
        <dbReference type="ChEBI" id="CHEBI:16526"/>
        <dbReference type="ChEBI" id="CHEBI:17544"/>
        <dbReference type="EC" id="4.2.1.1"/>
    </reaction>
</comment>
<accession>A7TLY7</accession>
<dbReference type="PhylomeDB" id="A7TLY7"/>
<keyword evidence="3 7" id="KW-0479">Metal-binding</keyword>
<dbReference type="InterPro" id="IPR036874">
    <property type="entry name" value="Carbonic_anhydrase_sf"/>
</dbReference>
<dbReference type="GeneID" id="5544891"/>
<dbReference type="GO" id="GO:0004089">
    <property type="term" value="F:carbonate dehydratase activity"/>
    <property type="evidence" value="ECO:0007669"/>
    <property type="project" value="UniProtKB-UniRule"/>
</dbReference>
<evidence type="ECO:0000313" key="9">
    <source>
        <dbReference type="EMBL" id="EDO16724.1"/>
    </source>
</evidence>
<dbReference type="Pfam" id="PF00484">
    <property type="entry name" value="Pro_CA"/>
    <property type="match status" value="1"/>
</dbReference>
<reference evidence="9 10" key="1">
    <citation type="journal article" date="2007" name="Proc. Natl. Acad. Sci. U.S.A.">
        <title>Independent sorting-out of thousands of duplicated gene pairs in two yeast species descended from a whole-genome duplication.</title>
        <authorList>
            <person name="Scannell D.R."/>
            <person name="Frank A.C."/>
            <person name="Conant G.C."/>
            <person name="Byrne K.P."/>
            <person name="Woolfit M."/>
            <person name="Wolfe K.H."/>
        </authorList>
    </citation>
    <scope>NUCLEOTIDE SEQUENCE [LARGE SCALE GENOMIC DNA]</scope>
    <source>
        <strain evidence="10">ATCC 22028 / DSM 70294 / BCRC 21397 / CBS 2163 / NBRC 10782 / NRRL Y-8283 / UCD 57-17</strain>
    </source>
</reference>
<dbReference type="FunCoup" id="A7TLY7">
    <property type="interactions" value="120"/>
</dbReference>
<dbReference type="EMBL" id="DS480418">
    <property type="protein sequence ID" value="EDO16724.1"/>
    <property type="molecule type" value="Genomic_DNA"/>
</dbReference>
<keyword evidence="4 7" id="KW-0862">Zinc</keyword>
<dbReference type="InterPro" id="IPR015892">
    <property type="entry name" value="Carbonic_anhydrase_CS"/>
</dbReference>
<dbReference type="RefSeq" id="XP_001644582.1">
    <property type="nucleotide sequence ID" value="XM_001644532.1"/>
</dbReference>
<dbReference type="HOGENOM" id="CLU_053879_3_1_1"/>